<proteinExistence type="predicted"/>
<organism evidence="2 3">
    <name type="scientific">Thiocapsa roseopersicina</name>
    <dbReference type="NCBI Taxonomy" id="1058"/>
    <lineage>
        <taxon>Bacteria</taxon>
        <taxon>Pseudomonadati</taxon>
        <taxon>Pseudomonadota</taxon>
        <taxon>Gammaproteobacteria</taxon>
        <taxon>Chromatiales</taxon>
        <taxon>Chromatiaceae</taxon>
        <taxon>Thiocapsa</taxon>
    </lineage>
</organism>
<evidence type="ECO:0000256" key="1">
    <source>
        <dbReference type="SAM" id="SignalP"/>
    </source>
</evidence>
<sequence>MNLRDIPAVSWGLLMVTSLVSAAAPEQPIAPLLEGMGNHHHDITTDSPQAQRYFDQGLVLSFGFNHKEAARSFRQAQTLDPECAMCFWGESLVLGPNINAGMDVAENPRAYAAVQRALALKDSATERERTYIEALAERYTEQAPDDRGALDQAYAEAMGKVAERFPEDPDAASLYAEALMDTTPWDYWEDDGSPKPVTRTILATLETVLAEHPNHPLANHLYIHAVEKVHPERGIGAADRLRDLVPGAGHLVHMPGHIYIRVGRYEEAVLANEKAIAADDAYIAQCHAQGLYPVAYMPHNHHFLAAAASFIGQSRKALDAARHTQAHQDQELMREAGYATLQHYWALPYFVMVRFGRWDDVLAEPQPAEDLIYPTGIWHYAWGLALARTHDLAGAKSSLSALASIADDPEMEATRIWETNSMAQVLTIAREVLAGEIALEEGGRLDAAIEHFETAVRLEDALTYVEPSDWYVPARQNLGAALLAANRPADAEAVYRKDLEIYPHNGWSLAGLEQSLLAQGKSLDAQSVALELARVWAGADVEIEGSRL</sequence>
<feature type="chain" id="PRO_5011456287" description="Tetratricopeptide repeat-containing protein" evidence="1">
    <location>
        <begin position="23"/>
        <end position="548"/>
    </location>
</feature>
<dbReference type="SMART" id="SM00028">
    <property type="entry name" value="TPR"/>
    <property type="match status" value="2"/>
</dbReference>
<dbReference type="SUPFAM" id="SSF48452">
    <property type="entry name" value="TPR-like"/>
    <property type="match status" value="2"/>
</dbReference>
<dbReference type="InterPro" id="IPR011990">
    <property type="entry name" value="TPR-like_helical_dom_sf"/>
</dbReference>
<dbReference type="OrthoDB" id="9778494at2"/>
<accession>A0A1H2V938</accession>
<reference evidence="3" key="1">
    <citation type="submission" date="2016-10" db="EMBL/GenBank/DDBJ databases">
        <authorList>
            <person name="Varghese N."/>
            <person name="Submissions S."/>
        </authorList>
    </citation>
    <scope>NUCLEOTIDE SEQUENCE [LARGE SCALE GENOMIC DNA]</scope>
    <source>
        <strain evidence="3">DSM 217</strain>
    </source>
</reference>
<evidence type="ECO:0000313" key="3">
    <source>
        <dbReference type="Proteomes" id="UP000198816"/>
    </source>
</evidence>
<protein>
    <recommendedName>
        <fullName evidence="4">Tetratricopeptide repeat-containing protein</fullName>
    </recommendedName>
</protein>
<evidence type="ECO:0000313" key="2">
    <source>
        <dbReference type="EMBL" id="SDW64827.1"/>
    </source>
</evidence>
<dbReference type="AlphaFoldDB" id="A0A1H2V938"/>
<name>A0A1H2V938_THIRO</name>
<dbReference type="EMBL" id="FNNZ01000006">
    <property type="protein sequence ID" value="SDW64827.1"/>
    <property type="molecule type" value="Genomic_DNA"/>
</dbReference>
<dbReference type="STRING" id="1058.SAMN05421783_106193"/>
<keyword evidence="1" id="KW-0732">Signal</keyword>
<keyword evidence="3" id="KW-1185">Reference proteome</keyword>
<gene>
    <name evidence="2" type="ORF">SAMN05421783_106193</name>
</gene>
<dbReference type="RefSeq" id="WP_139191892.1">
    <property type="nucleotide sequence ID" value="NZ_FNNZ01000006.1"/>
</dbReference>
<dbReference type="InterPro" id="IPR019734">
    <property type="entry name" value="TPR_rpt"/>
</dbReference>
<dbReference type="PANTHER" id="PTHR45588:SF1">
    <property type="entry name" value="WW DOMAIN-CONTAINING PROTEIN"/>
    <property type="match status" value="1"/>
</dbReference>
<feature type="signal peptide" evidence="1">
    <location>
        <begin position="1"/>
        <end position="22"/>
    </location>
</feature>
<dbReference type="PANTHER" id="PTHR45588">
    <property type="entry name" value="TPR DOMAIN-CONTAINING PROTEIN"/>
    <property type="match status" value="1"/>
</dbReference>
<evidence type="ECO:0008006" key="4">
    <source>
        <dbReference type="Google" id="ProtNLM"/>
    </source>
</evidence>
<dbReference type="Gene3D" id="1.25.40.10">
    <property type="entry name" value="Tetratricopeptide repeat domain"/>
    <property type="match status" value="2"/>
</dbReference>
<dbReference type="Proteomes" id="UP000198816">
    <property type="component" value="Unassembled WGS sequence"/>
</dbReference>